<dbReference type="EMBL" id="VSRR010000987">
    <property type="protein sequence ID" value="MPC21533.1"/>
    <property type="molecule type" value="Genomic_DNA"/>
</dbReference>
<name>A0A5B7DK83_PORTR</name>
<keyword evidence="2" id="KW-1185">Reference proteome</keyword>
<sequence>MLGRTTLTSVTPGPITLTGFTTTSSPSHHQLTSWSVALLHWPSLNINTFSTVGCCHVYSGDYLVIFYSFRNLCGD</sequence>
<dbReference type="Proteomes" id="UP000324222">
    <property type="component" value="Unassembled WGS sequence"/>
</dbReference>
<dbReference type="AlphaFoldDB" id="A0A5B7DK83"/>
<reference evidence="1 2" key="1">
    <citation type="submission" date="2019-05" db="EMBL/GenBank/DDBJ databases">
        <title>Another draft genome of Portunus trituberculatus and its Hox gene families provides insights of decapod evolution.</title>
        <authorList>
            <person name="Jeong J.-H."/>
            <person name="Song I."/>
            <person name="Kim S."/>
            <person name="Choi T."/>
            <person name="Kim D."/>
            <person name="Ryu S."/>
            <person name="Kim W."/>
        </authorList>
    </citation>
    <scope>NUCLEOTIDE SEQUENCE [LARGE SCALE GENOMIC DNA]</scope>
    <source>
        <tissue evidence="1">Muscle</tissue>
    </source>
</reference>
<evidence type="ECO:0000313" key="1">
    <source>
        <dbReference type="EMBL" id="MPC21533.1"/>
    </source>
</evidence>
<protein>
    <submittedName>
        <fullName evidence="1">Uncharacterized protein</fullName>
    </submittedName>
</protein>
<comment type="caution">
    <text evidence="1">The sequence shown here is derived from an EMBL/GenBank/DDBJ whole genome shotgun (WGS) entry which is preliminary data.</text>
</comment>
<gene>
    <name evidence="1" type="ORF">E2C01_014521</name>
</gene>
<accession>A0A5B7DK83</accession>
<organism evidence="1 2">
    <name type="scientific">Portunus trituberculatus</name>
    <name type="common">Swimming crab</name>
    <name type="synonym">Neptunus trituberculatus</name>
    <dbReference type="NCBI Taxonomy" id="210409"/>
    <lineage>
        <taxon>Eukaryota</taxon>
        <taxon>Metazoa</taxon>
        <taxon>Ecdysozoa</taxon>
        <taxon>Arthropoda</taxon>
        <taxon>Crustacea</taxon>
        <taxon>Multicrustacea</taxon>
        <taxon>Malacostraca</taxon>
        <taxon>Eumalacostraca</taxon>
        <taxon>Eucarida</taxon>
        <taxon>Decapoda</taxon>
        <taxon>Pleocyemata</taxon>
        <taxon>Brachyura</taxon>
        <taxon>Eubrachyura</taxon>
        <taxon>Portunoidea</taxon>
        <taxon>Portunidae</taxon>
        <taxon>Portuninae</taxon>
        <taxon>Portunus</taxon>
    </lineage>
</organism>
<evidence type="ECO:0000313" key="2">
    <source>
        <dbReference type="Proteomes" id="UP000324222"/>
    </source>
</evidence>
<proteinExistence type="predicted"/>